<proteinExistence type="predicted"/>
<accession>A0A7X6DUV4</accession>
<keyword evidence="3" id="KW-1185">Reference proteome</keyword>
<evidence type="ECO:0000256" key="1">
    <source>
        <dbReference type="SAM" id="MobiDB-lite"/>
    </source>
</evidence>
<organism evidence="2 3">
    <name type="scientific">Candidatus Manganitrophus noduliformans</name>
    <dbReference type="NCBI Taxonomy" id="2606439"/>
    <lineage>
        <taxon>Bacteria</taxon>
        <taxon>Pseudomonadati</taxon>
        <taxon>Nitrospirota</taxon>
        <taxon>Nitrospiria</taxon>
        <taxon>Candidatus Troglogloeales</taxon>
        <taxon>Candidatus Manganitrophaceae</taxon>
        <taxon>Candidatus Manganitrophus</taxon>
    </lineage>
</organism>
<evidence type="ECO:0000313" key="2">
    <source>
        <dbReference type="EMBL" id="NKE73657.1"/>
    </source>
</evidence>
<name>A0A7X6DUV4_9BACT</name>
<comment type="caution">
    <text evidence="2">The sequence shown here is derived from an EMBL/GenBank/DDBJ whole genome shotgun (WGS) entry which is preliminary data.</text>
</comment>
<dbReference type="RefSeq" id="WP_168063617.1">
    <property type="nucleotide sequence ID" value="NZ_VTOW01000009.1"/>
</dbReference>
<dbReference type="AlphaFoldDB" id="A0A7X6DUV4"/>
<dbReference type="EMBL" id="VTOW01000009">
    <property type="protein sequence ID" value="NKE73657.1"/>
    <property type="molecule type" value="Genomic_DNA"/>
</dbReference>
<gene>
    <name evidence="2" type="ORF">MNODULE_23150</name>
</gene>
<sequence length="233" mass="25528">MVISALERLAHRFSPARRFYLVGHAMRQGIPSINMSNMIKEVVSMKWLKAISISLFLLLLILMPVSSAKGADSLKSGFRLPSSAPTPHHRVIAAEVQRMNRGVVFVKTQEGTLRNFSIEEAKKEGISSLQKGDRLLLEIDEGNLIIDMQKQEAAAKAARSPESGTIGHPQTIKGALDSFDPLDRKVSIRLGSGETQSFEVKVPVLTKLNGVTQGAHITLIVDEQGRVKDAHKS</sequence>
<dbReference type="Proteomes" id="UP000534783">
    <property type="component" value="Unassembled WGS sequence"/>
</dbReference>
<feature type="region of interest" description="Disordered" evidence="1">
    <location>
        <begin position="157"/>
        <end position="176"/>
    </location>
</feature>
<protein>
    <submittedName>
        <fullName evidence="2">Uncharacterized protein</fullName>
    </submittedName>
</protein>
<reference evidence="2 3" key="1">
    <citation type="journal article" date="2020" name="Nature">
        <title>Bacterial chemolithoautotrophy via manganese oxidation.</title>
        <authorList>
            <person name="Yu H."/>
            <person name="Leadbetter J.R."/>
        </authorList>
    </citation>
    <scope>NUCLEOTIDE SEQUENCE [LARGE SCALE GENOMIC DNA]</scope>
    <source>
        <strain evidence="2 3">Mn-1</strain>
    </source>
</reference>
<evidence type="ECO:0000313" key="3">
    <source>
        <dbReference type="Proteomes" id="UP000534783"/>
    </source>
</evidence>